<feature type="coiled-coil region" evidence="1">
    <location>
        <begin position="787"/>
        <end position="814"/>
    </location>
</feature>
<dbReference type="CDD" id="cd21911">
    <property type="entry name" value="CC1_SLMAP"/>
    <property type="match status" value="1"/>
</dbReference>
<dbReference type="AlphaFoldDB" id="A0A0V1C228"/>
<dbReference type="Pfam" id="PF00498">
    <property type="entry name" value="FHA"/>
    <property type="match status" value="1"/>
</dbReference>
<comment type="caution">
    <text evidence="4">The sequence shown here is derived from an EMBL/GenBank/DDBJ whole genome shotgun (WGS) entry which is preliminary data.</text>
</comment>
<feature type="transmembrane region" description="Helical" evidence="2">
    <location>
        <begin position="907"/>
        <end position="934"/>
    </location>
</feature>
<evidence type="ECO:0000256" key="2">
    <source>
        <dbReference type="SAM" id="Phobius"/>
    </source>
</evidence>
<dbReference type="PANTHER" id="PTHR15715:SF37">
    <property type="entry name" value="LD47843P"/>
    <property type="match status" value="1"/>
</dbReference>
<organism evidence="4 5">
    <name type="scientific">Trichinella spiralis</name>
    <name type="common">Trichina worm</name>
    <dbReference type="NCBI Taxonomy" id="6334"/>
    <lineage>
        <taxon>Eukaryota</taxon>
        <taxon>Metazoa</taxon>
        <taxon>Ecdysozoa</taxon>
        <taxon>Nematoda</taxon>
        <taxon>Enoplea</taxon>
        <taxon>Dorylaimia</taxon>
        <taxon>Trichinellida</taxon>
        <taxon>Trichinellidae</taxon>
        <taxon>Trichinella</taxon>
    </lineage>
</organism>
<dbReference type="CDD" id="cd22679">
    <property type="entry name" value="FHA_SLMAP"/>
    <property type="match status" value="1"/>
</dbReference>
<dbReference type="SMART" id="SM00240">
    <property type="entry name" value="FHA"/>
    <property type="match status" value="1"/>
</dbReference>
<keyword evidence="2" id="KW-1133">Transmembrane helix</keyword>
<evidence type="ECO:0000256" key="1">
    <source>
        <dbReference type="SAM" id="Coils"/>
    </source>
</evidence>
<dbReference type="PROSITE" id="PS50006">
    <property type="entry name" value="FHA_DOMAIN"/>
    <property type="match status" value="1"/>
</dbReference>
<dbReference type="Proteomes" id="UP000054776">
    <property type="component" value="Unassembled WGS sequence"/>
</dbReference>
<gene>
    <name evidence="4" type="primary">Slmap</name>
    <name evidence="4" type="ORF">T01_5524</name>
</gene>
<dbReference type="OrthoDB" id="687730at2759"/>
<evidence type="ECO:0000259" key="3">
    <source>
        <dbReference type="PROSITE" id="PS50006"/>
    </source>
</evidence>
<reference evidence="4 5" key="1">
    <citation type="submission" date="2015-01" db="EMBL/GenBank/DDBJ databases">
        <title>Evolution of Trichinella species and genotypes.</title>
        <authorList>
            <person name="Korhonen P.K."/>
            <person name="Edoardo P."/>
            <person name="Giuseppe L.R."/>
            <person name="Gasser R.B."/>
        </authorList>
    </citation>
    <scope>NUCLEOTIDE SEQUENCE [LARGE SCALE GENOMIC DNA]</scope>
    <source>
        <strain evidence="4">ISS3</strain>
    </source>
</reference>
<keyword evidence="1" id="KW-0175">Coiled coil</keyword>
<keyword evidence="2" id="KW-0812">Transmembrane</keyword>
<feature type="coiled-coil region" evidence="1">
    <location>
        <begin position="521"/>
        <end position="562"/>
    </location>
</feature>
<evidence type="ECO:0000313" key="4">
    <source>
        <dbReference type="EMBL" id="KRY43338.1"/>
    </source>
</evidence>
<feature type="domain" description="FHA" evidence="3">
    <location>
        <begin position="112"/>
        <end position="167"/>
    </location>
</feature>
<dbReference type="InterPro" id="IPR000253">
    <property type="entry name" value="FHA_dom"/>
</dbReference>
<dbReference type="InterPro" id="IPR008984">
    <property type="entry name" value="SMAD_FHA_dom_sf"/>
</dbReference>
<dbReference type="EMBL" id="JYDH01000001">
    <property type="protein sequence ID" value="KRY43338.1"/>
    <property type="molecule type" value="Genomic_DNA"/>
</dbReference>
<keyword evidence="5" id="KW-1185">Reference proteome</keyword>
<proteinExistence type="predicted"/>
<accession>A0A0V1C228</accession>
<dbReference type="InterPro" id="IPR051176">
    <property type="entry name" value="Cent_Immune-Sig_Mod"/>
</dbReference>
<dbReference type="PANTHER" id="PTHR15715">
    <property type="entry name" value="CENTROSOMAL PROTEIN OF 170 KDA"/>
    <property type="match status" value="1"/>
</dbReference>
<sequence>MDANFAKSLKSIPEQNVRPLALKTIARHFPYVERYWKHSPISLNNIHKSKLCALEEKQRCTVENTVETSVRRFISTNLFKNMEFGAACAVLTPCENSHPFEHRRVALSDEPVKIGRSLAKLQASSNNFVFDCKVLSRNHALIWYEDGSFYVRDTKSSNGTFINGQRLSKASEESLPKEVFSGDLIQLGVEIVENTRNGTSFSHGCIVAMLRLYHPNGLEALPRETTDSSMTNLVSAYNIDASQAISNQELFQVQQYIRVREAVYREKIMESKMTALQALLVTTQDATNECWNALIDEDRLLSRIEMLESQLRICSKNIPESQLRNQLLSLTDEKEKYENAAKEAIRRVMQEKLDALQRLGDVEQCLESTVKQCGQLRDDYEAVQKELALVTEQHNECLKREAELKCQLLEAQVHLVVKQENEINDKPDKALANRDKIVPSSAIVSKENLKDTKELDKESTELLLSNDCHVIKKLKSELIDQDSSSENVKQNRDANLNSSNTSVAKCEVEHMLEPSSFADALEFSRKQAQDLTEDLRKAKLELENSQQKALHLEEQLLASNDRLSFLVEQAVSDIMARFENVVYQKFKNEELVAFLKDQVCQLESSFKQTLYSKNFPENAFQNGHSSDHELEDDMNGQGDETKAHCARCTELLAQISDLTFVCDKNECIIGKYKMKLVDHERICRRAVESNQQLVDQLRRNEKDLQSVYTQMMCIQGMLTSDDQRNIFKESLKETDHHADVAEEVLGEWNLLSIASSLDGADGCTDTFSVEDKNNAPQPQLSCNEAEFASLKHECSNLRQRIAAVEKEVKLSAQENSLLQTRYAELLKSYNAVHEEKTVLDEEKSSWLAQLIAANQEADLLRLQLNETENHQGVMNVSDVIASNEENILFPSERSSIIKEQSCQCEELGGYLGLCSFFTLLQCIILIVGVVMALLPWFSSLTATLDNIFGE</sequence>
<dbReference type="SUPFAM" id="SSF49879">
    <property type="entry name" value="SMAD/FHA domain"/>
    <property type="match status" value="1"/>
</dbReference>
<feature type="coiled-coil region" evidence="1">
    <location>
        <begin position="320"/>
        <end position="393"/>
    </location>
</feature>
<evidence type="ECO:0000313" key="5">
    <source>
        <dbReference type="Proteomes" id="UP000054776"/>
    </source>
</evidence>
<keyword evidence="2" id="KW-0472">Membrane</keyword>
<dbReference type="Gene3D" id="2.60.200.20">
    <property type="match status" value="1"/>
</dbReference>
<protein>
    <submittedName>
        <fullName evidence="4">Sarcolemmal membrane-associated protein</fullName>
    </submittedName>
</protein>
<name>A0A0V1C228_TRISP</name>